<accession>A0A3G5A809</accession>
<name>A0A3G5A809_9VIRU</name>
<proteinExistence type="predicted"/>
<reference evidence="1" key="1">
    <citation type="submission" date="2018-10" db="EMBL/GenBank/DDBJ databases">
        <title>Hidden diversity of soil giant viruses.</title>
        <authorList>
            <person name="Schulz F."/>
            <person name="Alteio L."/>
            <person name="Goudeau D."/>
            <person name="Ryan E.M."/>
            <person name="Malmstrom R.R."/>
            <person name="Blanchard J."/>
            <person name="Woyke T."/>
        </authorList>
    </citation>
    <scope>NUCLEOTIDE SEQUENCE</scope>
    <source>
        <strain evidence="1">HYV1</strain>
    </source>
</reference>
<sequence length="36" mass="4147">MTSTAGAREILLGDEKWRNRTFLAAWVVTLVILEVW</sequence>
<dbReference type="EMBL" id="MK072387">
    <property type="protein sequence ID" value="AYV83318.1"/>
    <property type="molecule type" value="Genomic_DNA"/>
</dbReference>
<gene>
    <name evidence="1" type="ORF">Hyperionvirus5_124</name>
</gene>
<evidence type="ECO:0000313" key="1">
    <source>
        <dbReference type="EMBL" id="AYV83318.1"/>
    </source>
</evidence>
<protein>
    <submittedName>
        <fullName evidence="1">Uncharacterized protein</fullName>
    </submittedName>
</protein>
<organism evidence="1">
    <name type="scientific">Hyperionvirus sp</name>
    <dbReference type="NCBI Taxonomy" id="2487770"/>
    <lineage>
        <taxon>Viruses</taxon>
        <taxon>Varidnaviria</taxon>
        <taxon>Bamfordvirae</taxon>
        <taxon>Nucleocytoviricota</taxon>
        <taxon>Megaviricetes</taxon>
        <taxon>Imitervirales</taxon>
        <taxon>Mimiviridae</taxon>
        <taxon>Klosneuvirinae</taxon>
    </lineage>
</organism>